<feature type="region of interest" description="Disordered" evidence="1">
    <location>
        <begin position="56"/>
        <end position="90"/>
    </location>
</feature>
<name>A0A964BPM7_9CYAN</name>
<keyword evidence="2" id="KW-0812">Transmembrane</keyword>
<proteinExistence type="predicted"/>
<comment type="caution">
    <text evidence="3">The sequence shown here is derived from an EMBL/GenBank/DDBJ whole genome shotgun (WGS) entry which is preliminary data.</text>
</comment>
<feature type="compositionally biased region" description="Polar residues" evidence="1">
    <location>
        <begin position="268"/>
        <end position="309"/>
    </location>
</feature>
<evidence type="ECO:0000256" key="2">
    <source>
        <dbReference type="SAM" id="Phobius"/>
    </source>
</evidence>
<dbReference type="RefSeq" id="WP_229638845.1">
    <property type="nucleotide sequence ID" value="NZ_JADWDC010000004.1"/>
</dbReference>
<feature type="region of interest" description="Disordered" evidence="1">
    <location>
        <begin position="160"/>
        <end position="201"/>
    </location>
</feature>
<evidence type="ECO:0000313" key="4">
    <source>
        <dbReference type="Proteomes" id="UP000729733"/>
    </source>
</evidence>
<feature type="compositionally biased region" description="Polar residues" evidence="1">
    <location>
        <begin position="56"/>
        <end position="72"/>
    </location>
</feature>
<feature type="compositionally biased region" description="Acidic residues" evidence="1">
    <location>
        <begin position="16"/>
        <end position="40"/>
    </location>
</feature>
<reference evidence="3" key="1">
    <citation type="journal article" date="2021" name="Antonie Van Leeuwenhoek">
        <title>Draft genome and description of Waterburya agarophytonicola gen. nov. sp. nov. (Pleurocapsales, Cyanobacteria): a seaweed symbiont.</title>
        <authorList>
            <person name="Bonthond G."/>
            <person name="Shalygin S."/>
            <person name="Bayer T."/>
            <person name="Weinberger F."/>
        </authorList>
    </citation>
    <scope>NUCLEOTIDE SEQUENCE</scope>
    <source>
        <strain evidence="3">KI4</strain>
    </source>
</reference>
<evidence type="ECO:0000313" key="3">
    <source>
        <dbReference type="EMBL" id="MCC0175846.1"/>
    </source>
</evidence>
<feature type="region of interest" description="Disordered" evidence="1">
    <location>
        <begin position="1"/>
        <end position="41"/>
    </location>
</feature>
<keyword evidence="4" id="KW-1185">Reference proteome</keyword>
<protein>
    <submittedName>
        <fullName evidence="3">Uncharacterized protein</fullName>
    </submittedName>
</protein>
<accession>A0A964BPM7</accession>
<dbReference type="EMBL" id="JADWDC010000004">
    <property type="protein sequence ID" value="MCC0175846.1"/>
    <property type="molecule type" value="Genomic_DNA"/>
</dbReference>
<dbReference type="Proteomes" id="UP000729733">
    <property type="component" value="Unassembled WGS sequence"/>
</dbReference>
<gene>
    <name evidence="3" type="ORF">I4641_02470</name>
</gene>
<keyword evidence="2" id="KW-1133">Transmembrane helix</keyword>
<dbReference type="AlphaFoldDB" id="A0A964BPM7"/>
<feature type="region of interest" description="Disordered" evidence="1">
    <location>
        <begin position="243"/>
        <end position="313"/>
    </location>
</feature>
<sequence length="521" mass="56738">MSSNSSDNNYLHFEDPEGIESSETLTIDDTDADNIEELSPEDFANLARQASGYSADFNNSIRDSQGNEIGSQHKSKEEENNNSLSDEESAKVGLRGPYIKIIVGILLTSTVVIGLIFLRGGWLKIMNLSQNQNTTEEKSKVDPDKQQIDKLKAELALVEQSKKTIKLEPEPKPEPKPETTTAPTPAPRSEPEPEPEPEPIDPYKQWELLSQLGTLGSSALNPNITNSTRISRKIPNESQAFSSITSLNNTSDEEIQPRNPEASRDGNRVNSVSLNKNNLGITDSSPSSQSNVALASVDPNNFNDQSTAAPKSRFSPDAQKIILSGLGVSPSKLKETKNYDSNYRQITIATSIRGILTNSVAWTDSSNPEDTRASVTLTEPLKYENEDIALQQGSSIIVEVSDFNQAGFVDLRAIAIVTRNSKGEFIQQEIPEDSLLIRGENNQPLKFETKNSGKGNSGINQLLGSAVKSGARSLPIPRQVGSALSRTINGSGSTRANKGQFYFIEAQTPISVYVNNSINVD</sequence>
<keyword evidence="2" id="KW-0472">Membrane</keyword>
<evidence type="ECO:0000256" key="1">
    <source>
        <dbReference type="SAM" id="MobiDB-lite"/>
    </source>
</evidence>
<feature type="transmembrane region" description="Helical" evidence="2">
    <location>
        <begin position="98"/>
        <end position="118"/>
    </location>
</feature>
<feature type="compositionally biased region" description="Basic and acidic residues" evidence="1">
    <location>
        <begin position="160"/>
        <end position="177"/>
    </location>
</feature>
<organism evidence="3 4">
    <name type="scientific">Waterburya agarophytonicola KI4</name>
    <dbReference type="NCBI Taxonomy" id="2874699"/>
    <lineage>
        <taxon>Bacteria</taxon>
        <taxon>Bacillati</taxon>
        <taxon>Cyanobacteriota</taxon>
        <taxon>Cyanophyceae</taxon>
        <taxon>Pleurocapsales</taxon>
        <taxon>Hyellaceae</taxon>
        <taxon>Waterburya</taxon>
        <taxon>Waterburya agarophytonicola</taxon>
    </lineage>
</organism>